<dbReference type="CDD" id="cd06579">
    <property type="entry name" value="TM_PBP1_transp_AraH_like"/>
    <property type="match status" value="1"/>
</dbReference>
<dbReference type="EMBL" id="DSVQ01000006">
    <property type="protein sequence ID" value="HGT38326.1"/>
    <property type="molecule type" value="Genomic_DNA"/>
</dbReference>
<evidence type="ECO:0000256" key="2">
    <source>
        <dbReference type="ARBA" id="ARBA00022448"/>
    </source>
</evidence>
<keyword evidence="5 8" id="KW-0812">Transmembrane</keyword>
<accession>A0A7C4QPP9</accession>
<feature type="transmembrane region" description="Helical" evidence="8">
    <location>
        <begin position="20"/>
        <end position="40"/>
    </location>
</feature>
<proteinExistence type="predicted"/>
<dbReference type="InterPro" id="IPR001851">
    <property type="entry name" value="ABC_transp_permease"/>
</dbReference>
<keyword evidence="3" id="KW-1003">Cell membrane</keyword>
<dbReference type="GO" id="GO:0022857">
    <property type="term" value="F:transmembrane transporter activity"/>
    <property type="evidence" value="ECO:0007669"/>
    <property type="project" value="InterPro"/>
</dbReference>
<keyword evidence="6 8" id="KW-1133">Transmembrane helix</keyword>
<evidence type="ECO:0000313" key="9">
    <source>
        <dbReference type="EMBL" id="HGT38326.1"/>
    </source>
</evidence>
<organism evidence="9">
    <name type="scientific">Schlesneria paludicola</name>
    <dbReference type="NCBI Taxonomy" id="360056"/>
    <lineage>
        <taxon>Bacteria</taxon>
        <taxon>Pseudomonadati</taxon>
        <taxon>Planctomycetota</taxon>
        <taxon>Planctomycetia</taxon>
        <taxon>Planctomycetales</taxon>
        <taxon>Planctomycetaceae</taxon>
        <taxon>Schlesneria</taxon>
    </lineage>
</organism>
<evidence type="ECO:0000256" key="6">
    <source>
        <dbReference type="ARBA" id="ARBA00022989"/>
    </source>
</evidence>
<keyword evidence="2" id="KW-0813">Transport</keyword>
<feature type="transmembrane region" description="Helical" evidence="8">
    <location>
        <begin position="343"/>
        <end position="363"/>
    </location>
</feature>
<feature type="transmembrane region" description="Helical" evidence="8">
    <location>
        <begin position="77"/>
        <end position="94"/>
    </location>
</feature>
<feature type="transmembrane region" description="Helical" evidence="8">
    <location>
        <begin position="237"/>
        <end position="255"/>
    </location>
</feature>
<keyword evidence="4" id="KW-0997">Cell inner membrane</keyword>
<evidence type="ECO:0000256" key="7">
    <source>
        <dbReference type="ARBA" id="ARBA00023136"/>
    </source>
</evidence>
<feature type="transmembrane region" description="Helical" evidence="8">
    <location>
        <begin position="190"/>
        <end position="208"/>
    </location>
</feature>
<dbReference type="GO" id="GO:0005886">
    <property type="term" value="C:plasma membrane"/>
    <property type="evidence" value="ECO:0007669"/>
    <property type="project" value="UniProtKB-SubCell"/>
</dbReference>
<evidence type="ECO:0000256" key="4">
    <source>
        <dbReference type="ARBA" id="ARBA00022519"/>
    </source>
</evidence>
<gene>
    <name evidence="9" type="ORF">ENS64_03550</name>
</gene>
<feature type="transmembrane region" description="Helical" evidence="8">
    <location>
        <begin position="52"/>
        <end position="70"/>
    </location>
</feature>
<dbReference type="PANTHER" id="PTHR32196:SF21">
    <property type="entry name" value="ABC TRANSPORTER PERMEASE PROTEIN YPHD-RELATED"/>
    <property type="match status" value="1"/>
</dbReference>
<dbReference type="Pfam" id="PF02653">
    <property type="entry name" value="BPD_transp_2"/>
    <property type="match status" value="1"/>
</dbReference>
<evidence type="ECO:0000256" key="8">
    <source>
        <dbReference type="SAM" id="Phobius"/>
    </source>
</evidence>
<reference evidence="9" key="1">
    <citation type="journal article" date="2020" name="mSystems">
        <title>Genome- and Community-Level Interaction Insights into Carbon Utilization and Element Cycling Functions of Hydrothermarchaeota in Hydrothermal Sediment.</title>
        <authorList>
            <person name="Zhou Z."/>
            <person name="Liu Y."/>
            <person name="Xu W."/>
            <person name="Pan J."/>
            <person name="Luo Z.H."/>
            <person name="Li M."/>
        </authorList>
    </citation>
    <scope>NUCLEOTIDE SEQUENCE [LARGE SCALE GENOMIC DNA]</scope>
    <source>
        <strain evidence="9">SpSt-508</strain>
    </source>
</reference>
<keyword evidence="7 8" id="KW-0472">Membrane</keyword>
<feature type="transmembrane region" description="Helical" evidence="8">
    <location>
        <begin position="114"/>
        <end position="138"/>
    </location>
</feature>
<name>A0A7C4QPP9_9PLAN</name>
<sequence>MSGGRNLLNVDDQARWRRHVADFAPLITLSGLLLLFSLLVEGFVSLGTLSLILQQSAVLAMAATGLTFVLLCAEIDLSVGMVALLSACLCGVLWEQPWAAGSKGAAAAEVGTLTTAGVIIAPLLIALVIGWLSGWLTVSSRLPSFIITLAMMNIALGLARFLTRSEKFAVPPALTQLGNSAWRLVGDLRLPRSAVLAAAVMVLAHLVLQHTRFGRYVYMTGGNREAARLAGVRTDRIVVACLSISAATAALAGMVNAGRLNSVSLDQNAELLLDAVACVVLGGTSLFGGEGGIGRTVVGVLTFTTLKVGLNLMNVERLIKSWPLPAPWKESWLQASWVTQFDLLRPFLLGVVLLLALVIHGRLAQRRE</sequence>
<evidence type="ECO:0000256" key="1">
    <source>
        <dbReference type="ARBA" id="ARBA00004651"/>
    </source>
</evidence>
<protein>
    <submittedName>
        <fullName evidence="9">ABC transporter permease</fullName>
    </submittedName>
</protein>
<evidence type="ECO:0000256" key="5">
    <source>
        <dbReference type="ARBA" id="ARBA00022692"/>
    </source>
</evidence>
<feature type="transmembrane region" description="Helical" evidence="8">
    <location>
        <begin position="145"/>
        <end position="162"/>
    </location>
</feature>
<comment type="subcellular location">
    <subcellularLocation>
        <location evidence="1">Cell membrane</location>
        <topology evidence="1">Multi-pass membrane protein</topology>
    </subcellularLocation>
</comment>
<dbReference type="AlphaFoldDB" id="A0A7C4QPP9"/>
<comment type="caution">
    <text evidence="9">The sequence shown here is derived from an EMBL/GenBank/DDBJ whole genome shotgun (WGS) entry which is preliminary data.</text>
</comment>
<evidence type="ECO:0000256" key="3">
    <source>
        <dbReference type="ARBA" id="ARBA00022475"/>
    </source>
</evidence>
<dbReference type="PANTHER" id="PTHR32196">
    <property type="entry name" value="ABC TRANSPORTER PERMEASE PROTEIN YPHD-RELATED-RELATED"/>
    <property type="match status" value="1"/>
</dbReference>